<evidence type="ECO:0000313" key="1">
    <source>
        <dbReference type="EMBL" id="TXC74473.1"/>
    </source>
</evidence>
<accession>A0A5C6UMQ3</accession>
<dbReference type="AlphaFoldDB" id="A0A5C6UMQ3"/>
<keyword evidence="2" id="KW-1185">Reference proteome</keyword>
<dbReference type="Proteomes" id="UP000321129">
    <property type="component" value="Unassembled WGS sequence"/>
</dbReference>
<dbReference type="EMBL" id="VOPY01000001">
    <property type="protein sequence ID" value="TXC74473.1"/>
    <property type="molecule type" value="Genomic_DNA"/>
</dbReference>
<protein>
    <submittedName>
        <fullName evidence="1">Uncharacterized protein</fullName>
    </submittedName>
</protein>
<proteinExistence type="predicted"/>
<evidence type="ECO:0000313" key="2">
    <source>
        <dbReference type="Proteomes" id="UP000321129"/>
    </source>
</evidence>
<sequence length="72" mass="8243">MAFYRQRAEADRRAAEATTLENVRERCLRSMSHWEAMAERAEKYEEQREIREAASRARVEAAKLAAAETAAA</sequence>
<organism evidence="1 2">
    <name type="scientific">Flavisphingopyxis soli</name>
    <dbReference type="NCBI Taxonomy" id="2601267"/>
    <lineage>
        <taxon>Bacteria</taxon>
        <taxon>Pseudomonadati</taxon>
        <taxon>Pseudomonadota</taxon>
        <taxon>Alphaproteobacteria</taxon>
        <taxon>Sphingomonadales</taxon>
        <taxon>Sphingopyxidaceae</taxon>
        <taxon>Flavisphingopyxis</taxon>
    </lineage>
</organism>
<gene>
    <name evidence="1" type="ORF">FSZ31_06135</name>
</gene>
<comment type="caution">
    <text evidence="1">The sequence shown here is derived from an EMBL/GenBank/DDBJ whole genome shotgun (WGS) entry which is preliminary data.</text>
</comment>
<reference evidence="1 2" key="1">
    <citation type="submission" date="2019-08" db="EMBL/GenBank/DDBJ databases">
        <title>Sphingorhabdus soil sp. nov., isolated from arctic soil.</title>
        <authorList>
            <person name="Liu Y."/>
        </authorList>
    </citation>
    <scope>NUCLEOTIDE SEQUENCE [LARGE SCALE GENOMIC DNA]</scope>
    <source>
        <strain evidence="1 2">D-2Q-5-6</strain>
    </source>
</reference>
<name>A0A5C6UMQ3_9SPHN</name>